<dbReference type="PRINTS" id="PR00205">
    <property type="entry name" value="CADHERIN"/>
</dbReference>
<dbReference type="InterPro" id="IPR015919">
    <property type="entry name" value="Cadherin-like_sf"/>
</dbReference>
<keyword evidence="2" id="KW-0812">Transmembrane</keyword>
<gene>
    <name evidence="9" type="ORF">KUTeg_020912</name>
</gene>
<dbReference type="SMART" id="SM00112">
    <property type="entry name" value="CA"/>
    <property type="match status" value="6"/>
</dbReference>
<dbReference type="EMBL" id="JARBDR010000918">
    <property type="protein sequence ID" value="KAJ8301925.1"/>
    <property type="molecule type" value="Genomic_DNA"/>
</dbReference>
<evidence type="ECO:0000256" key="6">
    <source>
        <dbReference type="ARBA" id="ARBA00023136"/>
    </source>
</evidence>
<feature type="domain" description="Cadherin" evidence="8">
    <location>
        <begin position="294"/>
        <end position="398"/>
    </location>
</feature>
<keyword evidence="6" id="KW-0472">Membrane</keyword>
<evidence type="ECO:0000259" key="8">
    <source>
        <dbReference type="PROSITE" id="PS50268"/>
    </source>
</evidence>
<keyword evidence="10" id="KW-1185">Reference proteome</keyword>
<dbReference type="SUPFAM" id="SSF49313">
    <property type="entry name" value="Cadherin-like"/>
    <property type="match status" value="7"/>
</dbReference>
<dbReference type="Proteomes" id="UP001217089">
    <property type="component" value="Unassembled WGS sequence"/>
</dbReference>
<keyword evidence="4 7" id="KW-0106">Calcium</keyword>
<evidence type="ECO:0000313" key="9">
    <source>
        <dbReference type="EMBL" id="KAJ8301925.1"/>
    </source>
</evidence>
<feature type="domain" description="Cadherin" evidence="8">
    <location>
        <begin position="86"/>
        <end position="190"/>
    </location>
</feature>
<dbReference type="PANTHER" id="PTHR24026:SF126">
    <property type="entry name" value="PROTOCADHERIN FAT 4"/>
    <property type="match status" value="1"/>
</dbReference>
<feature type="domain" description="Cadherin" evidence="8">
    <location>
        <begin position="399"/>
        <end position="505"/>
    </location>
</feature>
<keyword evidence="3" id="KW-0677">Repeat</keyword>
<evidence type="ECO:0000256" key="3">
    <source>
        <dbReference type="ARBA" id="ARBA00022737"/>
    </source>
</evidence>
<dbReference type="PROSITE" id="PS00232">
    <property type="entry name" value="CADHERIN_1"/>
    <property type="match status" value="4"/>
</dbReference>
<dbReference type="Gene3D" id="2.60.40.60">
    <property type="entry name" value="Cadherins"/>
    <property type="match status" value="7"/>
</dbReference>
<feature type="domain" description="Cadherin" evidence="8">
    <location>
        <begin position="191"/>
        <end position="294"/>
    </location>
</feature>
<name>A0ABQ9E9T3_TEGGR</name>
<protein>
    <recommendedName>
        <fullName evidence="8">Cadherin domain-containing protein</fullName>
    </recommendedName>
</protein>
<comment type="subcellular location">
    <subcellularLocation>
        <location evidence="1">Membrane</location>
    </subcellularLocation>
</comment>
<reference evidence="9 10" key="1">
    <citation type="submission" date="2022-12" db="EMBL/GenBank/DDBJ databases">
        <title>Chromosome-level genome of Tegillarca granosa.</title>
        <authorList>
            <person name="Kim J."/>
        </authorList>
    </citation>
    <scope>NUCLEOTIDE SEQUENCE [LARGE SCALE GENOMIC DNA]</scope>
    <source>
        <strain evidence="9">Teg-2019</strain>
        <tissue evidence="9">Adductor muscle</tissue>
    </source>
</reference>
<dbReference type="CDD" id="cd11304">
    <property type="entry name" value="Cadherin_repeat"/>
    <property type="match status" value="7"/>
</dbReference>
<dbReference type="PROSITE" id="PS50268">
    <property type="entry name" value="CADHERIN_2"/>
    <property type="match status" value="6"/>
</dbReference>
<feature type="domain" description="Cadherin" evidence="8">
    <location>
        <begin position="1"/>
        <end position="88"/>
    </location>
</feature>
<dbReference type="Pfam" id="PF00028">
    <property type="entry name" value="Cadherin"/>
    <property type="match status" value="6"/>
</dbReference>
<accession>A0ABQ9E9T3</accession>
<dbReference type="InterPro" id="IPR020894">
    <property type="entry name" value="Cadherin_CS"/>
</dbReference>
<evidence type="ECO:0000313" key="10">
    <source>
        <dbReference type="Proteomes" id="UP001217089"/>
    </source>
</evidence>
<evidence type="ECO:0000256" key="4">
    <source>
        <dbReference type="ARBA" id="ARBA00022837"/>
    </source>
</evidence>
<evidence type="ECO:0000256" key="2">
    <source>
        <dbReference type="ARBA" id="ARBA00022692"/>
    </source>
</evidence>
<dbReference type="PANTHER" id="PTHR24026">
    <property type="entry name" value="FAT ATYPICAL CADHERIN-RELATED"/>
    <property type="match status" value="1"/>
</dbReference>
<keyword evidence="5" id="KW-1133">Transmembrane helix</keyword>
<evidence type="ECO:0000256" key="5">
    <source>
        <dbReference type="ARBA" id="ARBA00022989"/>
    </source>
</evidence>
<comment type="caution">
    <text evidence="9">The sequence shown here is derived from an EMBL/GenBank/DDBJ whole genome shotgun (WGS) entry which is preliminary data.</text>
</comment>
<proteinExistence type="predicted"/>
<evidence type="ECO:0000256" key="1">
    <source>
        <dbReference type="ARBA" id="ARBA00004370"/>
    </source>
</evidence>
<feature type="domain" description="Cadherin" evidence="8">
    <location>
        <begin position="506"/>
        <end position="615"/>
    </location>
</feature>
<sequence length="706" mass="77139">MHSGYNKAVPENIPIGTTVLTVSATDADFGDTWIYGLDKSYAHFKIDPSTGELLLLDKLDWETKSSHSLLVTATDSGGLVATSTVVITSRRVSVYEEQTSGSTVKSITALDKDSGINGHIKYKIISGNGISSFRIDSVTGKITTTKKLDYEIQNFYDIVIQAADGASPSLSATTLLKVTLLDINDNPPVFIPIAYTLSVFENIRVGSTVTTVTASDADSSSHGNNAIHYSLQSSKQFKIDPSTGIITTSSILDRETTSSYDLVIFAIDGGSRKQTGTCTITVMVFDVNDNPPVVNGAYVISIPEDTPINMVITTVNATDSDEGDNSRLNYEISKGNAHHRFKIEKSLGLIQTAKTLDREDVSIYKLEITISDHGTTPRSTTTTVTVSLLDVNDNAPIFTKNNFAFTVDENVRRGTPVGTLTANDHDTGNNAYLKFEILGFWTGIINPFYIEPRSGRIRVNGHIDRELSNFYNLWCRVSDSGIPLLSSDVNVSITILDVNDNYPLFSKALYSNKTTENSFLGTSVLSVFATDEDIGGNAYLSYSIDLSSTGGPLASQYFQINSKSGEISVKQKIDREINPDFNFTIKVSDAGSPKKTDSALIFITVEDENDNAPMFLPAFYNSEVPYTDTCKTTVVTLTATDDDIGINSQTTYQLTKSINSDLFSLSSTTGEQICYWIYVQLTTVNFSSNFNSFNNNFLFEKVRVGN</sequence>
<dbReference type="InterPro" id="IPR002126">
    <property type="entry name" value="Cadherin-like_dom"/>
</dbReference>
<organism evidence="9 10">
    <name type="scientific">Tegillarca granosa</name>
    <name type="common">Malaysian cockle</name>
    <name type="synonym">Anadara granosa</name>
    <dbReference type="NCBI Taxonomy" id="220873"/>
    <lineage>
        <taxon>Eukaryota</taxon>
        <taxon>Metazoa</taxon>
        <taxon>Spiralia</taxon>
        <taxon>Lophotrochozoa</taxon>
        <taxon>Mollusca</taxon>
        <taxon>Bivalvia</taxon>
        <taxon>Autobranchia</taxon>
        <taxon>Pteriomorphia</taxon>
        <taxon>Arcoida</taxon>
        <taxon>Arcoidea</taxon>
        <taxon>Arcidae</taxon>
        <taxon>Tegillarca</taxon>
    </lineage>
</organism>
<evidence type="ECO:0000256" key="7">
    <source>
        <dbReference type="PROSITE-ProRule" id="PRU00043"/>
    </source>
</evidence>